<protein>
    <submittedName>
        <fullName evidence="1">Uncharacterized protein</fullName>
    </submittedName>
</protein>
<name>A0ABQ7JEG2_9APIC</name>
<accession>A0ABQ7JEG2</accession>
<gene>
    <name evidence="1" type="ORF">IE077_003856</name>
</gene>
<evidence type="ECO:0000313" key="1">
    <source>
        <dbReference type="EMBL" id="KAF8822395.1"/>
    </source>
</evidence>
<dbReference type="EMBL" id="JADAQX010000058">
    <property type="protein sequence ID" value="KAF8822395.1"/>
    <property type="molecule type" value="Genomic_DNA"/>
</dbReference>
<keyword evidence="2" id="KW-1185">Reference proteome</keyword>
<evidence type="ECO:0000313" key="2">
    <source>
        <dbReference type="Proteomes" id="UP000823046"/>
    </source>
</evidence>
<comment type="caution">
    <text evidence="1">The sequence shown here is derived from an EMBL/GenBank/DDBJ whole genome shotgun (WGS) entry which is preliminary data.</text>
</comment>
<feature type="non-terminal residue" evidence="1">
    <location>
        <position position="141"/>
    </location>
</feature>
<dbReference type="Proteomes" id="UP000823046">
    <property type="component" value="Unassembled WGS sequence"/>
</dbReference>
<organism evidence="1 2">
    <name type="scientific">Cardiosporidium cionae</name>
    <dbReference type="NCBI Taxonomy" id="476202"/>
    <lineage>
        <taxon>Eukaryota</taxon>
        <taxon>Sar</taxon>
        <taxon>Alveolata</taxon>
        <taxon>Apicomplexa</taxon>
        <taxon>Aconoidasida</taxon>
        <taxon>Nephromycida</taxon>
        <taxon>Cardiosporidium</taxon>
    </lineage>
</organism>
<sequence length="141" mass="15746">MSIYDEEAKIGRSTQCYNRLAYDAQGNLQGCSFFLDVSYEEKIEKVAHQCRSQVSASPMPSVFYFLLYGIHKEANHPLFEESCLHPVDATELLKLIPESSIPLEPVHHKACLGFLGDLQALGLADSEIKQFVRLICGILAV</sequence>
<reference evidence="1 2" key="1">
    <citation type="journal article" date="2020" name="bioRxiv">
        <title>Metabolic contributions of an alphaproteobacterial endosymbiont in the apicomplexan Cardiosporidium cionae.</title>
        <authorList>
            <person name="Hunter E.S."/>
            <person name="Paight C.J."/>
            <person name="Lane C.E."/>
        </authorList>
    </citation>
    <scope>NUCLEOTIDE SEQUENCE [LARGE SCALE GENOMIC DNA]</scope>
    <source>
        <strain evidence="1">ESH_2018</strain>
    </source>
</reference>
<proteinExistence type="predicted"/>